<evidence type="ECO:0000256" key="2">
    <source>
        <dbReference type="ARBA" id="ARBA00022729"/>
    </source>
</evidence>
<evidence type="ECO:0000313" key="7">
    <source>
        <dbReference type="Proteomes" id="UP000310200"/>
    </source>
</evidence>
<gene>
    <name evidence="6" type="ORF">DBV15_04531</name>
</gene>
<dbReference type="STRING" id="300112.A0A4S2KGJ9"/>
<evidence type="ECO:0000259" key="5">
    <source>
        <dbReference type="Pfam" id="PF11938"/>
    </source>
</evidence>
<feature type="compositionally biased region" description="Basic and acidic residues" evidence="3">
    <location>
        <begin position="432"/>
        <end position="454"/>
    </location>
</feature>
<evidence type="ECO:0000256" key="3">
    <source>
        <dbReference type="SAM" id="MobiDB-lite"/>
    </source>
</evidence>
<comment type="caution">
    <text evidence="6">The sequence shown here is derived from an EMBL/GenBank/DDBJ whole genome shotgun (WGS) entry which is preliminary data.</text>
</comment>
<feature type="region of interest" description="Disordered" evidence="3">
    <location>
        <begin position="422"/>
        <end position="454"/>
    </location>
</feature>
<feature type="transmembrane region" description="Helical" evidence="4">
    <location>
        <begin position="31"/>
        <end position="48"/>
    </location>
</feature>
<dbReference type="PANTHER" id="PTHR15382:SF8">
    <property type="entry name" value="CANOPY B"/>
    <property type="match status" value="1"/>
</dbReference>
<protein>
    <submittedName>
        <fullName evidence="6">Canopy-like protein 4</fullName>
    </submittedName>
</protein>
<organism evidence="6 7">
    <name type="scientific">Temnothorax longispinosus</name>
    <dbReference type="NCBI Taxonomy" id="300112"/>
    <lineage>
        <taxon>Eukaryota</taxon>
        <taxon>Metazoa</taxon>
        <taxon>Ecdysozoa</taxon>
        <taxon>Arthropoda</taxon>
        <taxon>Hexapoda</taxon>
        <taxon>Insecta</taxon>
        <taxon>Pterygota</taxon>
        <taxon>Neoptera</taxon>
        <taxon>Endopterygota</taxon>
        <taxon>Hymenoptera</taxon>
        <taxon>Apocrita</taxon>
        <taxon>Aculeata</taxon>
        <taxon>Formicoidea</taxon>
        <taxon>Formicidae</taxon>
        <taxon>Myrmicinae</taxon>
        <taxon>Temnothorax</taxon>
    </lineage>
</organism>
<accession>A0A4S2KGJ9</accession>
<keyword evidence="4" id="KW-1133">Transmembrane helix</keyword>
<keyword evidence="7" id="KW-1185">Reference proteome</keyword>
<proteinExistence type="inferred from homology"/>
<keyword evidence="4" id="KW-0812">Transmembrane</keyword>
<sequence length="454" mass="51801">MLGTYFWENWRYSNAPEGQRPFEKIVGLTKYGFVGSAGVGIYDSILLSQTAGFWNTVNCLSYWVIPVTAMCATFASVAYTTTKIRGKDGYLSYILASLATGGICYCWQKKGPFSHHFTVLLMGCATIKKYGDLNDWNPMPLNPEVREQYTSIPFDFTLTKDPRGRRPWEKEIISADIENKLLTHASRYSILRSRVVSFSLRTAILDLQDISKRKKEEATMLLVNRAILLNLLLVSFALGDPEEEQGVKYANKCEGVCKVLATELEARLDETGKTHDVLEIGYSVDDVAPKKKKEYKKSELRLVESMEDVCERILEYNIHKERTDSTRFAKGMSQTFKTLHGLVDKGVKVELGIPYELWDKPSVEITTLKTQCESLLENHEADIEDWYHNHQGEIPLIRYLCSERALKGQNDSCLYEDIGKDVKKQKKKKKGISKEETNSKENMKDNSQNTKEEL</sequence>
<feature type="transmembrane region" description="Helical" evidence="4">
    <location>
        <begin position="60"/>
        <end position="78"/>
    </location>
</feature>
<dbReference type="PANTHER" id="PTHR15382">
    <property type="entry name" value="CTG4A-RELATED"/>
    <property type="match status" value="1"/>
</dbReference>
<evidence type="ECO:0000256" key="1">
    <source>
        <dbReference type="ARBA" id="ARBA00007285"/>
    </source>
</evidence>
<dbReference type="Pfam" id="PF11938">
    <property type="entry name" value="DUF3456"/>
    <property type="match status" value="1"/>
</dbReference>
<reference evidence="6 7" key="1">
    <citation type="journal article" date="2019" name="Philos. Trans. R. Soc. Lond., B, Biol. Sci.">
        <title>Ant behaviour and brain gene expression of defending hosts depend on the ecological success of the intruding social parasite.</title>
        <authorList>
            <person name="Kaur R."/>
            <person name="Stoldt M."/>
            <person name="Jongepier E."/>
            <person name="Feldmeyer B."/>
            <person name="Menzel F."/>
            <person name="Bornberg-Bauer E."/>
            <person name="Foitzik S."/>
        </authorList>
    </citation>
    <scope>NUCLEOTIDE SEQUENCE [LARGE SCALE GENOMIC DNA]</scope>
    <source>
        <tissue evidence="6">Whole body</tissue>
    </source>
</reference>
<keyword evidence="2" id="KW-0732">Signal</keyword>
<comment type="similarity">
    <text evidence="1">Belongs to the canopy family.</text>
</comment>
<evidence type="ECO:0000256" key="4">
    <source>
        <dbReference type="SAM" id="Phobius"/>
    </source>
</evidence>
<feature type="domain" description="DUF3456" evidence="5">
    <location>
        <begin position="255"/>
        <end position="404"/>
    </location>
</feature>
<dbReference type="InterPro" id="IPR021852">
    <property type="entry name" value="DUF3456"/>
</dbReference>
<dbReference type="Proteomes" id="UP000310200">
    <property type="component" value="Unassembled WGS sequence"/>
</dbReference>
<name>A0A4S2KGJ9_9HYME</name>
<keyword evidence="4" id="KW-0472">Membrane</keyword>
<dbReference type="AlphaFoldDB" id="A0A4S2KGJ9"/>
<evidence type="ECO:0000313" key="6">
    <source>
        <dbReference type="EMBL" id="TGZ48340.1"/>
    </source>
</evidence>
<feature type="non-terminal residue" evidence="6">
    <location>
        <position position="454"/>
    </location>
</feature>
<dbReference type="EMBL" id="QBLH01002493">
    <property type="protein sequence ID" value="TGZ48340.1"/>
    <property type="molecule type" value="Genomic_DNA"/>
</dbReference>